<evidence type="ECO:0000313" key="3">
    <source>
        <dbReference type="EMBL" id="MBP3954706.1"/>
    </source>
</evidence>
<dbReference type="SMART" id="SM00749">
    <property type="entry name" value="BON"/>
    <property type="match status" value="1"/>
</dbReference>
<dbReference type="InterPro" id="IPR014004">
    <property type="entry name" value="Transpt-assoc_nodulatn_dom_bac"/>
</dbReference>
<feature type="domain" description="BON" evidence="2">
    <location>
        <begin position="38"/>
        <end position="106"/>
    </location>
</feature>
<dbReference type="RefSeq" id="WP_210652825.1">
    <property type="nucleotide sequence ID" value="NZ_JAGKQQ010000001.1"/>
</dbReference>
<proteinExistence type="predicted"/>
<accession>A0ABS5BLY0</accession>
<feature type="signal peptide" evidence="1">
    <location>
        <begin position="1"/>
        <end position="21"/>
    </location>
</feature>
<keyword evidence="1" id="KW-0732">Signal</keyword>
<name>A0ABS5BLY0_9BACT</name>
<gene>
    <name evidence="3" type="ORF">J8F10_05335</name>
</gene>
<feature type="chain" id="PRO_5047212277" evidence="1">
    <location>
        <begin position="22"/>
        <end position="242"/>
    </location>
</feature>
<evidence type="ECO:0000256" key="1">
    <source>
        <dbReference type="SAM" id="SignalP"/>
    </source>
</evidence>
<dbReference type="Pfam" id="PF04972">
    <property type="entry name" value="BON"/>
    <property type="match status" value="1"/>
</dbReference>
<dbReference type="Proteomes" id="UP000676565">
    <property type="component" value="Unassembled WGS sequence"/>
</dbReference>
<dbReference type="PROSITE" id="PS50914">
    <property type="entry name" value="BON"/>
    <property type="match status" value="1"/>
</dbReference>
<sequence>MKVRALFSLTIAAGLSGSAIATPPAPLPASAAASSTNPNQTLADDVAYRLRSSGNAAGADVSIVAQEGTVTLSGTAKDATQKARIIADAKGVTGVIVVSDKIRTIAAGVVQVQDPPVNLAPIAPTPLGPTGTPQNFALAPNPPVGGPIVEPVPLGFQGQAAPDMQAPNMPPYAWPTYAPYGNVSRVAYPQAYPYNAFPFIGPYYPFPKVPLGWRKVTLEWDDGHWYLGRQSAPHDYWRVKFW</sequence>
<evidence type="ECO:0000313" key="4">
    <source>
        <dbReference type="Proteomes" id="UP000676565"/>
    </source>
</evidence>
<dbReference type="InterPro" id="IPR007055">
    <property type="entry name" value="BON_dom"/>
</dbReference>
<dbReference type="Gene3D" id="3.30.1340.30">
    <property type="match status" value="1"/>
</dbReference>
<comment type="caution">
    <text evidence="3">The sequence shown here is derived from an EMBL/GenBank/DDBJ whole genome shotgun (WGS) entry which is preliminary data.</text>
</comment>
<dbReference type="EMBL" id="JAGKQQ010000001">
    <property type="protein sequence ID" value="MBP3954706.1"/>
    <property type="molecule type" value="Genomic_DNA"/>
</dbReference>
<protein>
    <submittedName>
        <fullName evidence="3">BON domain-containing protein</fullName>
    </submittedName>
</protein>
<keyword evidence="4" id="KW-1185">Reference proteome</keyword>
<reference evidence="3 4" key="1">
    <citation type="submission" date="2021-04" db="EMBL/GenBank/DDBJ databases">
        <authorList>
            <person name="Ivanova A."/>
        </authorList>
    </citation>
    <scope>NUCLEOTIDE SEQUENCE [LARGE SCALE GENOMIC DNA]</scope>
    <source>
        <strain evidence="3 4">G18</strain>
    </source>
</reference>
<organism evidence="3 4">
    <name type="scientific">Gemmata palustris</name>
    <dbReference type="NCBI Taxonomy" id="2822762"/>
    <lineage>
        <taxon>Bacteria</taxon>
        <taxon>Pseudomonadati</taxon>
        <taxon>Planctomycetota</taxon>
        <taxon>Planctomycetia</taxon>
        <taxon>Gemmatales</taxon>
        <taxon>Gemmataceae</taxon>
        <taxon>Gemmata</taxon>
    </lineage>
</organism>
<evidence type="ECO:0000259" key="2">
    <source>
        <dbReference type="PROSITE" id="PS50914"/>
    </source>
</evidence>